<dbReference type="InterPro" id="IPR006050">
    <property type="entry name" value="DNA_photolyase_N"/>
</dbReference>
<dbReference type="GO" id="GO:0003677">
    <property type="term" value="F:DNA binding"/>
    <property type="evidence" value="ECO:0007669"/>
    <property type="project" value="TreeGrafter"/>
</dbReference>
<dbReference type="Pfam" id="PF00875">
    <property type="entry name" value="DNA_photolyase"/>
    <property type="match status" value="1"/>
</dbReference>
<dbReference type="SUPFAM" id="SSF48173">
    <property type="entry name" value="Cryptochrome/photolyase FAD-binding domain"/>
    <property type="match status" value="1"/>
</dbReference>
<proteinExistence type="inferred from homology"/>
<dbReference type="Gene3D" id="1.25.40.80">
    <property type="match status" value="1"/>
</dbReference>
<dbReference type="PANTHER" id="PTHR11455">
    <property type="entry name" value="CRYPTOCHROME"/>
    <property type="match status" value="1"/>
</dbReference>
<dbReference type="PROSITE" id="PS51645">
    <property type="entry name" value="PHR_CRY_ALPHA_BETA"/>
    <property type="match status" value="1"/>
</dbReference>
<reference evidence="5" key="1">
    <citation type="submission" date="2022-08" db="EMBL/GenBank/DDBJ databases">
        <authorList>
            <person name="Marques A."/>
        </authorList>
    </citation>
    <scope>NUCLEOTIDE SEQUENCE</scope>
    <source>
        <strain evidence="5">RhyPub2mFocal</strain>
        <tissue evidence="5">Leaves</tissue>
    </source>
</reference>
<keyword evidence="2" id="KW-0285">Flavoprotein</keyword>
<feature type="domain" description="Photolyase/cryptochrome alpha/beta" evidence="4">
    <location>
        <begin position="173"/>
        <end position="308"/>
    </location>
</feature>
<dbReference type="InterPro" id="IPR036134">
    <property type="entry name" value="Crypto/Photolyase_FAD-like_sf"/>
</dbReference>
<feature type="binding site" evidence="2">
    <location>
        <begin position="480"/>
        <end position="487"/>
    </location>
    <ligand>
        <name>FAD</name>
        <dbReference type="ChEBI" id="CHEBI:57692"/>
    </ligand>
</feature>
<dbReference type="InterPro" id="IPR014729">
    <property type="entry name" value="Rossmann-like_a/b/a_fold"/>
</dbReference>
<dbReference type="InterPro" id="IPR036155">
    <property type="entry name" value="Crypto/Photolyase_N_sf"/>
</dbReference>
<comment type="caution">
    <text evidence="5">The sequence shown here is derived from an EMBL/GenBank/DDBJ whole genome shotgun (WGS) entry which is preliminary data.</text>
</comment>
<dbReference type="AlphaFoldDB" id="A0AAV8CFJ4"/>
<evidence type="ECO:0000313" key="6">
    <source>
        <dbReference type="Proteomes" id="UP001140206"/>
    </source>
</evidence>
<sequence length="516" mass="56608">MRLIYCEENSKLEICAHHLHQPNPKPTPRPRQKERENIHQTSTLHLAMDSDQLITSLRHQEVAEETQTQTQNQQSQSVPLSLPLATLSLSLSSVLSSRATTSNPTTASLSPFTKTHLKPPSKKPISLSVLSPTPAKTTKKPNKKSSSNAPLQSLSPLLGRPPADPSNPFGGRRCTVVWLRADLRVHDNEALSTASAESLSILPVFLLDPRDFGRSPSSGFDRTGPFRAAFLLESVKDLRNSLRARGSDLVVRVGRPETVLPELAKAVGADGVFAHREVSRDEVKTEERVEKALEKEGIEIKYFWGSTLYHIEDLPFDLEQMPTNYGGFREKVSGIAVRRSIEAPEHLKGMPARGGVEPGEIPTLAELGVSTPPAAVTQDGKPTVTSSLIGGEMEALERLKKFAAECQAQPNKGDKDCVGRDSIYGANFSCKISPWLATGCLSPRFMFEELKKTATNVISAATAPKNNSSSDNGMNWLMFELLWRDFFRFITKKYSATKKSTEEAPVTACTGAYAYA</sequence>
<evidence type="ECO:0000256" key="1">
    <source>
        <dbReference type="ARBA" id="ARBA00005862"/>
    </source>
</evidence>
<evidence type="ECO:0000259" key="4">
    <source>
        <dbReference type="PROSITE" id="PS51645"/>
    </source>
</evidence>
<dbReference type="Gene3D" id="3.40.50.620">
    <property type="entry name" value="HUPs"/>
    <property type="match status" value="1"/>
</dbReference>
<dbReference type="EMBL" id="JAMFTS010000005">
    <property type="protein sequence ID" value="KAJ4753594.1"/>
    <property type="molecule type" value="Genomic_DNA"/>
</dbReference>
<dbReference type="InterPro" id="IPR002081">
    <property type="entry name" value="Cryptochrome/DNA_photolyase_1"/>
</dbReference>
<feature type="region of interest" description="Disordered" evidence="3">
    <location>
        <begin position="97"/>
        <end position="169"/>
    </location>
</feature>
<feature type="binding site" evidence="2">
    <location>
        <begin position="429"/>
        <end position="433"/>
    </location>
    <ligand>
        <name>FAD</name>
        <dbReference type="ChEBI" id="CHEBI:57692"/>
    </ligand>
</feature>
<dbReference type="GO" id="GO:0071949">
    <property type="term" value="F:FAD binding"/>
    <property type="evidence" value="ECO:0007669"/>
    <property type="project" value="TreeGrafter"/>
</dbReference>
<organism evidence="5 6">
    <name type="scientific">Rhynchospora pubera</name>
    <dbReference type="NCBI Taxonomy" id="906938"/>
    <lineage>
        <taxon>Eukaryota</taxon>
        <taxon>Viridiplantae</taxon>
        <taxon>Streptophyta</taxon>
        <taxon>Embryophyta</taxon>
        <taxon>Tracheophyta</taxon>
        <taxon>Spermatophyta</taxon>
        <taxon>Magnoliopsida</taxon>
        <taxon>Liliopsida</taxon>
        <taxon>Poales</taxon>
        <taxon>Cyperaceae</taxon>
        <taxon>Cyperoideae</taxon>
        <taxon>Rhynchosporeae</taxon>
        <taxon>Rhynchospora</taxon>
    </lineage>
</organism>
<dbReference type="SUPFAM" id="SSF52425">
    <property type="entry name" value="Cryptochrome/photolyase, N-terminal domain"/>
    <property type="match status" value="1"/>
</dbReference>
<feature type="compositionally biased region" description="Polar residues" evidence="3">
    <location>
        <begin position="103"/>
        <end position="113"/>
    </location>
</feature>
<dbReference type="PANTHER" id="PTHR11455:SF2">
    <property type="entry name" value="BLUE-LIGHT PHOTORECEPTOR PHR2"/>
    <property type="match status" value="1"/>
</dbReference>
<protein>
    <submittedName>
        <fullName evidence="5">Blue-light photoreceptor PHR2</fullName>
    </submittedName>
</protein>
<keyword evidence="6" id="KW-1185">Reference proteome</keyword>
<dbReference type="GO" id="GO:0003904">
    <property type="term" value="F:deoxyribodipyrimidine photo-lyase activity"/>
    <property type="evidence" value="ECO:0007669"/>
    <property type="project" value="TreeGrafter"/>
</dbReference>
<dbReference type="Proteomes" id="UP001140206">
    <property type="component" value="Chromosome 5"/>
</dbReference>
<dbReference type="GO" id="GO:0000719">
    <property type="term" value="P:photoreactive repair"/>
    <property type="evidence" value="ECO:0007669"/>
    <property type="project" value="TreeGrafter"/>
</dbReference>
<name>A0AAV8CFJ4_9POAL</name>
<comment type="similarity">
    <text evidence="1">Belongs to the DNA photolyase class-1 family.</text>
</comment>
<keyword evidence="2" id="KW-0274">FAD</keyword>
<evidence type="ECO:0000256" key="3">
    <source>
        <dbReference type="SAM" id="MobiDB-lite"/>
    </source>
</evidence>
<accession>A0AAV8CFJ4</accession>
<evidence type="ECO:0000313" key="5">
    <source>
        <dbReference type="EMBL" id="KAJ4753594.1"/>
    </source>
</evidence>
<comment type="cofactor">
    <cofactor evidence="2">
        <name>FAD</name>
        <dbReference type="ChEBI" id="CHEBI:57692"/>
    </cofactor>
    <text evidence="2">Binds 1 FAD per subunit.</text>
</comment>
<gene>
    <name evidence="5" type="ORF">LUZ62_087999</name>
</gene>
<evidence type="ECO:0000256" key="2">
    <source>
        <dbReference type="PIRSR" id="PIRSR602081-1"/>
    </source>
</evidence>